<evidence type="ECO:0000313" key="6">
    <source>
        <dbReference type="EMBL" id="SDL82596.1"/>
    </source>
</evidence>
<dbReference type="OrthoDB" id="182417at2"/>
<keyword evidence="2 4" id="KW-1133">Transmembrane helix</keyword>
<feature type="domain" description="Major facilitator superfamily (MFS) profile" evidence="5">
    <location>
        <begin position="22"/>
        <end position="407"/>
    </location>
</feature>
<evidence type="ECO:0000313" key="7">
    <source>
        <dbReference type="Proteomes" id="UP000198901"/>
    </source>
</evidence>
<feature type="transmembrane region" description="Helical" evidence="4">
    <location>
        <begin position="145"/>
        <end position="165"/>
    </location>
</feature>
<proteinExistence type="predicted"/>
<evidence type="ECO:0000256" key="2">
    <source>
        <dbReference type="ARBA" id="ARBA00022989"/>
    </source>
</evidence>
<gene>
    <name evidence="6" type="ORF">SAMN04488090_1901</name>
</gene>
<dbReference type="STRING" id="563176.SAMN04488090_1901"/>
<keyword evidence="1 4" id="KW-0812">Transmembrane</keyword>
<dbReference type="Gene3D" id="1.20.1250.20">
    <property type="entry name" value="MFS general substrate transporter like domains"/>
    <property type="match status" value="2"/>
</dbReference>
<feature type="transmembrane region" description="Helical" evidence="4">
    <location>
        <begin position="319"/>
        <end position="344"/>
    </location>
</feature>
<sequence length="412" mass="44051">MSQTSTLSSSSVTMREYPWVIAVSGLMILITVNGLTTSSLSVFDEVIQQEFGLSRGLLKSRETVTYAVSAAFILLSGVLIDRFGVKKLLLTGLGFMTLALAGYGYARNLTHLYLLHVLLGLAYVSAGSVSVVILVSAWFREKRGLALGVTLAGTSLGSAVFPPLLTYLIRTEGWRSAFHWLAVIPVVLAVYTALVVRDSPGTVGARITDATEHPIQEGMEYSVALKTRLFWIISFCGFLSFLGIVGLVSNLFLHFRSTGFLPAEAAWVLTLYFSMALLGKFTVSSLSDYVCIYRMFSLCFAGLAAGALGVAWLSGGPAVAAVGVAAFSWGGVFTLYTILIVRTFGLKAAGKINGTIHLFENIGSLLGPVLVGLLSDVGGSYRTALLLVAVVFSVALILSFFFERWKPANSAG</sequence>
<dbReference type="PANTHER" id="PTHR11360:SF284">
    <property type="entry name" value="EG:103B4.3 PROTEIN-RELATED"/>
    <property type="match status" value="1"/>
</dbReference>
<feature type="transmembrane region" description="Helical" evidence="4">
    <location>
        <begin position="295"/>
        <end position="313"/>
    </location>
</feature>
<feature type="transmembrane region" description="Helical" evidence="4">
    <location>
        <begin position="63"/>
        <end position="81"/>
    </location>
</feature>
<name>A0A1G9N7T7_9BACT</name>
<dbReference type="Pfam" id="PF07690">
    <property type="entry name" value="MFS_1"/>
    <property type="match status" value="1"/>
</dbReference>
<dbReference type="PANTHER" id="PTHR11360">
    <property type="entry name" value="MONOCARBOXYLATE TRANSPORTER"/>
    <property type="match status" value="1"/>
</dbReference>
<feature type="transmembrane region" description="Helical" evidence="4">
    <location>
        <begin position="356"/>
        <end position="375"/>
    </location>
</feature>
<dbReference type="PROSITE" id="PS50850">
    <property type="entry name" value="MFS"/>
    <property type="match status" value="1"/>
</dbReference>
<dbReference type="Proteomes" id="UP000198901">
    <property type="component" value="Unassembled WGS sequence"/>
</dbReference>
<feature type="transmembrane region" description="Helical" evidence="4">
    <location>
        <begin position="88"/>
        <end position="106"/>
    </location>
</feature>
<accession>A0A1G9N7T7</accession>
<organism evidence="6 7">
    <name type="scientific">Siphonobacter aquaeclarae</name>
    <dbReference type="NCBI Taxonomy" id="563176"/>
    <lineage>
        <taxon>Bacteria</taxon>
        <taxon>Pseudomonadati</taxon>
        <taxon>Bacteroidota</taxon>
        <taxon>Cytophagia</taxon>
        <taxon>Cytophagales</taxon>
        <taxon>Cytophagaceae</taxon>
        <taxon>Siphonobacter</taxon>
    </lineage>
</organism>
<dbReference type="InterPro" id="IPR050327">
    <property type="entry name" value="Proton-linked_MCT"/>
</dbReference>
<evidence type="ECO:0000259" key="5">
    <source>
        <dbReference type="PROSITE" id="PS50850"/>
    </source>
</evidence>
<evidence type="ECO:0000256" key="3">
    <source>
        <dbReference type="ARBA" id="ARBA00023136"/>
    </source>
</evidence>
<dbReference type="RefSeq" id="WP_093200889.1">
    <property type="nucleotide sequence ID" value="NZ_FNGS01000003.1"/>
</dbReference>
<dbReference type="InterPro" id="IPR036259">
    <property type="entry name" value="MFS_trans_sf"/>
</dbReference>
<dbReference type="InterPro" id="IPR011701">
    <property type="entry name" value="MFS"/>
</dbReference>
<dbReference type="EMBL" id="FNGS01000003">
    <property type="protein sequence ID" value="SDL82596.1"/>
    <property type="molecule type" value="Genomic_DNA"/>
</dbReference>
<feature type="transmembrane region" description="Helical" evidence="4">
    <location>
        <begin position="381"/>
        <end position="402"/>
    </location>
</feature>
<feature type="transmembrane region" description="Helical" evidence="4">
    <location>
        <begin position="177"/>
        <end position="196"/>
    </location>
</feature>
<dbReference type="GO" id="GO:0022857">
    <property type="term" value="F:transmembrane transporter activity"/>
    <property type="evidence" value="ECO:0007669"/>
    <property type="project" value="InterPro"/>
</dbReference>
<keyword evidence="7" id="KW-1185">Reference proteome</keyword>
<feature type="transmembrane region" description="Helical" evidence="4">
    <location>
        <begin position="229"/>
        <end position="253"/>
    </location>
</feature>
<keyword evidence="3 4" id="KW-0472">Membrane</keyword>
<feature type="transmembrane region" description="Helical" evidence="4">
    <location>
        <begin position="20"/>
        <end position="43"/>
    </location>
</feature>
<dbReference type="InterPro" id="IPR020846">
    <property type="entry name" value="MFS_dom"/>
</dbReference>
<reference evidence="6 7" key="1">
    <citation type="submission" date="2016-10" db="EMBL/GenBank/DDBJ databases">
        <authorList>
            <person name="de Groot N.N."/>
        </authorList>
    </citation>
    <scope>NUCLEOTIDE SEQUENCE [LARGE SCALE GENOMIC DNA]</scope>
    <source>
        <strain evidence="6 7">DSM 21668</strain>
    </source>
</reference>
<feature type="transmembrane region" description="Helical" evidence="4">
    <location>
        <begin position="265"/>
        <end position="283"/>
    </location>
</feature>
<feature type="transmembrane region" description="Helical" evidence="4">
    <location>
        <begin position="112"/>
        <end position="138"/>
    </location>
</feature>
<dbReference type="SUPFAM" id="SSF103473">
    <property type="entry name" value="MFS general substrate transporter"/>
    <property type="match status" value="1"/>
</dbReference>
<evidence type="ECO:0000256" key="4">
    <source>
        <dbReference type="SAM" id="Phobius"/>
    </source>
</evidence>
<protein>
    <submittedName>
        <fullName evidence="6">Sugar phosphate permease</fullName>
    </submittedName>
</protein>
<evidence type="ECO:0000256" key="1">
    <source>
        <dbReference type="ARBA" id="ARBA00022692"/>
    </source>
</evidence>
<dbReference type="AlphaFoldDB" id="A0A1G9N7T7"/>